<dbReference type="EMBL" id="GL945439">
    <property type="protein sequence ID" value="EGO21206.1"/>
    <property type="molecule type" value="Genomic_DNA"/>
</dbReference>
<feature type="region of interest" description="Disordered" evidence="1">
    <location>
        <begin position="372"/>
        <end position="413"/>
    </location>
</feature>
<dbReference type="OrthoDB" id="3237291at2759"/>
<feature type="compositionally biased region" description="Low complexity" evidence="1">
    <location>
        <begin position="263"/>
        <end position="279"/>
    </location>
</feature>
<feature type="compositionally biased region" description="Polar residues" evidence="1">
    <location>
        <begin position="313"/>
        <end position="341"/>
    </location>
</feature>
<evidence type="ECO:0000256" key="1">
    <source>
        <dbReference type="SAM" id="MobiDB-lite"/>
    </source>
</evidence>
<feature type="region of interest" description="Disordered" evidence="1">
    <location>
        <begin position="1"/>
        <end position="25"/>
    </location>
</feature>
<dbReference type="GeneID" id="18820747"/>
<protein>
    <submittedName>
        <fullName evidence="2">Uncharacterized protein</fullName>
    </submittedName>
</protein>
<dbReference type="Proteomes" id="UP000008064">
    <property type="component" value="Unassembled WGS sequence"/>
</dbReference>
<name>F8P6Z0_SERL9</name>
<feature type="region of interest" description="Disordered" evidence="1">
    <location>
        <begin position="182"/>
        <end position="341"/>
    </location>
</feature>
<feature type="compositionally biased region" description="Pro residues" evidence="1">
    <location>
        <begin position="194"/>
        <end position="204"/>
    </location>
</feature>
<dbReference type="RefSeq" id="XP_007322163.1">
    <property type="nucleotide sequence ID" value="XM_007322101.1"/>
</dbReference>
<organism>
    <name type="scientific">Serpula lacrymans var. lacrymans (strain S7.9)</name>
    <name type="common">Dry rot fungus</name>
    <dbReference type="NCBI Taxonomy" id="578457"/>
    <lineage>
        <taxon>Eukaryota</taxon>
        <taxon>Fungi</taxon>
        <taxon>Dikarya</taxon>
        <taxon>Basidiomycota</taxon>
        <taxon>Agaricomycotina</taxon>
        <taxon>Agaricomycetes</taxon>
        <taxon>Agaricomycetidae</taxon>
        <taxon>Boletales</taxon>
        <taxon>Coniophorineae</taxon>
        <taxon>Serpulaceae</taxon>
        <taxon>Serpula</taxon>
    </lineage>
</organism>
<proteinExistence type="predicted"/>
<reference evidence="2" key="1">
    <citation type="submission" date="2011-04" db="EMBL/GenBank/DDBJ databases">
        <title>Evolution of plant cell wall degrading machinery underlies the functional diversity of forest fungi.</title>
        <authorList>
            <consortium name="US DOE Joint Genome Institute (JGI-PGF)"/>
            <person name="Eastwood D.C."/>
            <person name="Floudas D."/>
            <person name="Binder M."/>
            <person name="Majcherczyk A."/>
            <person name="Schneider P."/>
            <person name="Aerts A."/>
            <person name="Asiegbu F.O."/>
            <person name="Baker S.E."/>
            <person name="Barry K."/>
            <person name="Bendiksby M."/>
            <person name="Blumentritt M."/>
            <person name="Coutinho P.M."/>
            <person name="Cullen D."/>
            <person name="Cullen D."/>
            <person name="Gathman A."/>
            <person name="Goodell B."/>
            <person name="Henrissat B."/>
            <person name="Ihrmark K."/>
            <person name="Kauserud H."/>
            <person name="Kohler A."/>
            <person name="LaButti K."/>
            <person name="Lapidus A."/>
            <person name="Lavin J.L."/>
            <person name="Lee Y.-H."/>
            <person name="Lindquist E."/>
            <person name="Lilly W."/>
            <person name="Lucas S."/>
            <person name="Morin E."/>
            <person name="Murat C."/>
            <person name="Oguiza J.A."/>
            <person name="Park J."/>
            <person name="Pisabarro A.G."/>
            <person name="Riley R."/>
            <person name="Rosling A."/>
            <person name="Salamov A."/>
            <person name="Schmidt O."/>
            <person name="Schmutz J."/>
            <person name="Skrede I."/>
            <person name="Stenlid J."/>
            <person name="Wiebenga A."/>
            <person name="Xie X."/>
            <person name="Kues U."/>
            <person name="Hibbett D.S."/>
            <person name="Hoffmeister D."/>
            <person name="Hogberg N."/>
            <person name="Martin F."/>
            <person name="Grigoriev I.V."/>
            <person name="Watkinson S.C."/>
        </authorList>
    </citation>
    <scope>NUCLEOTIDE SEQUENCE</scope>
    <source>
        <strain evidence="2">S7.9</strain>
    </source>
</reference>
<sequence>MGSITIHVDDEAKPPKSNIASGGKRWKTVPKQTFTAVVHGKKTETSTSTPASNLVLPVTPQIARVRQTGKTIKVEPPVSPGYGELAMLLEEAALLERRLAEGDVDSDKTTQSGALAVEPQPPEATVHMETVPEEDMHNESVLTLTSREESIQDSVRTTEYTDAMSISTRSVSVPSIKEPVLHDDIPEEDEGPFSVPPTPPPKSPIPKYLSGIRRFASSSSSRRSSSHMPGAYPRDSISVSSEDSVATPPDNGFDLNGNGIAWPSVSPKKSSDPVSRSSSFADRFFNRSRTKSNMSHTDGDDISMSRSSTSSRFHTVSGTPDSSPSKRSTTRNLASASLTRPTSTISLASTTSNLGLFDKDIFDAFPSVPETIPPGPVAPQSLLSPDDCPTTVGRSSTMPVKSRKHSAQRFSMA</sequence>
<accession>F8P6Z0</accession>
<dbReference type="KEGG" id="sla:SERLADRAFT_476108"/>
<dbReference type="HOGENOM" id="CLU_041577_0_0_1"/>
<gene>
    <name evidence="2" type="ORF">SERLADRAFT_476108</name>
</gene>
<evidence type="ECO:0000313" key="2">
    <source>
        <dbReference type="EMBL" id="EGO21206.1"/>
    </source>
</evidence>
<dbReference type="AlphaFoldDB" id="F8P6Z0"/>